<gene>
    <name evidence="3" type="ORF">V5E97_19015</name>
</gene>
<keyword evidence="2" id="KW-0732">Signal</keyword>
<proteinExistence type="predicted"/>
<organism evidence="3">
    <name type="scientific">Singulisphaera sp. Ch08</name>
    <dbReference type="NCBI Taxonomy" id="3120278"/>
    <lineage>
        <taxon>Bacteria</taxon>
        <taxon>Pseudomonadati</taxon>
        <taxon>Planctomycetota</taxon>
        <taxon>Planctomycetia</taxon>
        <taxon>Isosphaerales</taxon>
        <taxon>Isosphaeraceae</taxon>
        <taxon>Singulisphaera</taxon>
    </lineage>
</organism>
<accession>A0AAU7CSW0</accession>
<protein>
    <recommendedName>
        <fullName evidence="4">TolC family protein</fullName>
    </recommendedName>
</protein>
<dbReference type="AlphaFoldDB" id="A0AAU7CSW0"/>
<name>A0AAU7CSW0_9BACT</name>
<sequence>MRITPARARYLNWSLTSRLLAIAMILSAMKTGIAQGPPGDIAELFFDIRPGPLDERQIAGIPPAVKSETLTWQRAYALALVKSRGGTRLENLAPDALSARAKDLDVDNFTRFRKDFTSDKAFRDPSADLLNLQARVLDIENARRKATYLEKMAALLRELLQGESGGLTQYDLDQFDSMLQKSRLELSHKIADFRDRLDATKLALGLSPHAPVTVDLAPLVSFRETFERFDRWYANPNRGLDSLGELAARLAPIGDVSIEGHAVLEEIQKAPDRLEEVLSLATRIALKNQGEGKEFDDIELRVRRRIRGLSEKRVAYHREQEMTVLAARELSHAFEQVVAPPVGPSGVGPQRRGPTLVRIAGNIRRISENRERLLSLWTSFCAERLALYRDLGILPYEDWASFYGQFTAQPGERVPAPPQRSAPSIEPALPLEPTSPPPTPDPKREDD</sequence>
<feature type="region of interest" description="Disordered" evidence="1">
    <location>
        <begin position="408"/>
        <end position="447"/>
    </location>
</feature>
<feature type="signal peptide" evidence="2">
    <location>
        <begin position="1"/>
        <end position="34"/>
    </location>
</feature>
<dbReference type="RefSeq" id="WP_406700881.1">
    <property type="nucleotide sequence ID" value="NZ_CP155447.1"/>
</dbReference>
<evidence type="ECO:0000313" key="3">
    <source>
        <dbReference type="EMBL" id="XBH08045.1"/>
    </source>
</evidence>
<reference evidence="3" key="1">
    <citation type="submission" date="2024-05" db="EMBL/GenBank/DDBJ databases">
        <title>Planctomycetes of the genus Singulisphaera possess chitinolytic capabilities.</title>
        <authorList>
            <person name="Ivanova A."/>
        </authorList>
    </citation>
    <scope>NUCLEOTIDE SEQUENCE</scope>
    <source>
        <strain evidence="3">Ch08T</strain>
    </source>
</reference>
<evidence type="ECO:0008006" key="4">
    <source>
        <dbReference type="Google" id="ProtNLM"/>
    </source>
</evidence>
<evidence type="ECO:0000256" key="1">
    <source>
        <dbReference type="SAM" id="MobiDB-lite"/>
    </source>
</evidence>
<feature type="chain" id="PRO_5043907676" description="TolC family protein" evidence="2">
    <location>
        <begin position="35"/>
        <end position="447"/>
    </location>
</feature>
<evidence type="ECO:0000256" key="2">
    <source>
        <dbReference type="SAM" id="SignalP"/>
    </source>
</evidence>
<dbReference type="EMBL" id="CP155447">
    <property type="protein sequence ID" value="XBH08045.1"/>
    <property type="molecule type" value="Genomic_DNA"/>
</dbReference>